<evidence type="ECO:0000256" key="2">
    <source>
        <dbReference type="ARBA" id="ARBA00007246"/>
    </source>
</evidence>
<name>A0ABU9CNJ3_9BURK</name>
<comment type="subcellular location">
    <subcellularLocation>
        <location evidence="1 10">Cell inner membrane</location>
    </subcellularLocation>
</comment>
<organism evidence="14 15">
    <name type="scientific">Pseudaquabacterium inlustre</name>
    <dbReference type="NCBI Taxonomy" id="2984192"/>
    <lineage>
        <taxon>Bacteria</taxon>
        <taxon>Pseudomonadati</taxon>
        <taxon>Pseudomonadota</taxon>
        <taxon>Betaproteobacteria</taxon>
        <taxon>Burkholderiales</taxon>
        <taxon>Sphaerotilaceae</taxon>
        <taxon>Pseudaquabacterium</taxon>
    </lineage>
</organism>
<keyword evidence="5 10" id="KW-0997">Cell inner membrane</keyword>
<evidence type="ECO:0000256" key="1">
    <source>
        <dbReference type="ARBA" id="ARBA00004533"/>
    </source>
</evidence>
<evidence type="ECO:0000259" key="12">
    <source>
        <dbReference type="Pfam" id="PF03934"/>
    </source>
</evidence>
<dbReference type="InterPro" id="IPR005628">
    <property type="entry name" value="GspK"/>
</dbReference>
<dbReference type="Gene3D" id="3.30.1300.30">
    <property type="entry name" value="GSPII I/J protein-like"/>
    <property type="match status" value="2"/>
</dbReference>
<evidence type="ECO:0000256" key="7">
    <source>
        <dbReference type="ARBA" id="ARBA00022927"/>
    </source>
</evidence>
<evidence type="ECO:0000256" key="3">
    <source>
        <dbReference type="ARBA" id="ARBA00022448"/>
    </source>
</evidence>
<feature type="transmembrane region" description="Helical" evidence="11">
    <location>
        <begin position="21"/>
        <end position="49"/>
    </location>
</feature>
<keyword evidence="8 11" id="KW-1133">Transmembrane helix</keyword>
<dbReference type="InterPro" id="IPR049031">
    <property type="entry name" value="T2SSK_SAM-like_1st"/>
</dbReference>
<keyword evidence="6 11" id="KW-0812">Transmembrane</keyword>
<dbReference type="Proteomes" id="UP001365405">
    <property type="component" value="Unassembled WGS sequence"/>
</dbReference>
<accession>A0ABU9CNJ3</accession>
<evidence type="ECO:0000259" key="13">
    <source>
        <dbReference type="Pfam" id="PF21687"/>
    </source>
</evidence>
<keyword evidence="3 10" id="KW-0813">Transport</keyword>
<dbReference type="NCBIfam" id="NF037980">
    <property type="entry name" value="T2SS_GspK"/>
    <property type="match status" value="1"/>
</dbReference>
<dbReference type="PANTHER" id="PTHR38831:SF1">
    <property type="entry name" value="TYPE II SECRETION SYSTEM PROTEIN K-RELATED"/>
    <property type="match status" value="1"/>
</dbReference>
<dbReference type="InterPro" id="IPR049179">
    <property type="entry name" value="T2SSK_SAM-like_2nd"/>
</dbReference>
<keyword evidence="15" id="KW-1185">Reference proteome</keyword>
<evidence type="ECO:0000256" key="6">
    <source>
        <dbReference type="ARBA" id="ARBA00022692"/>
    </source>
</evidence>
<evidence type="ECO:0000313" key="14">
    <source>
        <dbReference type="EMBL" id="MEK8053397.1"/>
    </source>
</evidence>
<dbReference type="PANTHER" id="PTHR38831">
    <property type="entry name" value="TYPE II SECRETION SYSTEM PROTEIN K"/>
    <property type="match status" value="1"/>
</dbReference>
<dbReference type="Pfam" id="PF03934">
    <property type="entry name" value="T2SSK"/>
    <property type="match status" value="1"/>
</dbReference>
<evidence type="ECO:0000256" key="10">
    <source>
        <dbReference type="PIRNR" id="PIRNR002786"/>
    </source>
</evidence>
<evidence type="ECO:0000256" key="11">
    <source>
        <dbReference type="SAM" id="Phobius"/>
    </source>
</evidence>
<protein>
    <recommendedName>
        <fullName evidence="10">Type II secretion system protein K</fullName>
    </recommendedName>
</protein>
<dbReference type="SUPFAM" id="SSF158544">
    <property type="entry name" value="GspK insert domain-like"/>
    <property type="match status" value="1"/>
</dbReference>
<evidence type="ECO:0000313" key="15">
    <source>
        <dbReference type="Proteomes" id="UP001365405"/>
    </source>
</evidence>
<feature type="domain" description="T2SS protein K second SAM-like" evidence="12">
    <location>
        <begin position="235"/>
        <end position="282"/>
    </location>
</feature>
<dbReference type="EMBL" id="JBBUTH010000011">
    <property type="protein sequence ID" value="MEK8053397.1"/>
    <property type="molecule type" value="Genomic_DNA"/>
</dbReference>
<dbReference type="InterPro" id="IPR045584">
    <property type="entry name" value="Pilin-like"/>
</dbReference>
<reference evidence="14 15" key="1">
    <citation type="submission" date="2024-04" db="EMBL/GenBank/DDBJ databases">
        <title>Novel species of the genus Ideonella isolated from streams.</title>
        <authorList>
            <person name="Lu H."/>
        </authorList>
    </citation>
    <scope>NUCLEOTIDE SEQUENCE [LARGE SCALE GENOMIC DNA]</scope>
    <source>
        <strain evidence="14 15">DXS22W</strain>
    </source>
</reference>
<sequence>MTPRPHRPHQAPRRPVRRARPAGGAALLVAMVLLTVVATLASGMVWLQWKAVQVEAAERSRTQSAWILHGALDWARLILREDARSGRPTSLHEPWATPLAEARLSTFLSADANRNDDNDIEAFLAGSIVDAQSRYNLRKLVDAQGKLVPAQQQVLERLCANAGLSPSVASVLASGLQAAWSVGVQAAASGGTASTVADAPLAPQSVADLAWLGVDAASLRRLAPLLTLLPEATAVNLNTAPREVLAAVVPGLDLGGADRLVQARQRKAFADVGEAAQQLGGQITLPAGDVDVKSQYFEVTGRMRLDQRVLEETSLVRRNGLDVAVLQRERKARFADEFR</sequence>
<proteinExistence type="inferred from homology"/>
<dbReference type="SUPFAM" id="SSF54523">
    <property type="entry name" value="Pili subunits"/>
    <property type="match status" value="1"/>
</dbReference>
<keyword evidence="4 10" id="KW-1003">Cell membrane</keyword>
<dbReference type="PIRSF" id="PIRSF002786">
    <property type="entry name" value="XcpX"/>
    <property type="match status" value="1"/>
</dbReference>
<comment type="similarity">
    <text evidence="2 10">Belongs to the GSP K family.</text>
</comment>
<evidence type="ECO:0000256" key="5">
    <source>
        <dbReference type="ARBA" id="ARBA00022519"/>
    </source>
</evidence>
<keyword evidence="7" id="KW-0653">Protein transport</keyword>
<dbReference type="Gene3D" id="1.10.40.60">
    <property type="entry name" value="EpsJ-like"/>
    <property type="match status" value="3"/>
</dbReference>
<dbReference type="InterPro" id="IPR038072">
    <property type="entry name" value="GspK_central_sf"/>
</dbReference>
<evidence type="ECO:0000256" key="8">
    <source>
        <dbReference type="ARBA" id="ARBA00022989"/>
    </source>
</evidence>
<evidence type="ECO:0000256" key="4">
    <source>
        <dbReference type="ARBA" id="ARBA00022475"/>
    </source>
</evidence>
<dbReference type="Pfam" id="PF21687">
    <property type="entry name" value="T2SSK_1st"/>
    <property type="match status" value="1"/>
</dbReference>
<dbReference type="RefSeq" id="WP_341413134.1">
    <property type="nucleotide sequence ID" value="NZ_JBBUTH010000011.1"/>
</dbReference>
<gene>
    <name evidence="14" type="primary">gspK</name>
    <name evidence="14" type="ORF">AACH10_24280</name>
</gene>
<keyword evidence="9 10" id="KW-0472">Membrane</keyword>
<feature type="domain" description="T2SS protein K first SAM-like" evidence="13">
    <location>
        <begin position="133"/>
        <end position="231"/>
    </location>
</feature>
<comment type="caution">
    <text evidence="14">The sequence shown here is derived from an EMBL/GenBank/DDBJ whole genome shotgun (WGS) entry which is preliminary data.</text>
</comment>
<evidence type="ECO:0000256" key="9">
    <source>
        <dbReference type="ARBA" id="ARBA00023136"/>
    </source>
</evidence>